<evidence type="ECO:0000313" key="3">
    <source>
        <dbReference type="Proteomes" id="UP000249169"/>
    </source>
</evidence>
<reference evidence="2 3" key="1">
    <citation type="submission" date="2018-05" db="EMBL/GenBank/DDBJ databases">
        <title>Lujinxingia marina gen. nov. sp. nov., a new facultative anaerobic member of the class Deltaproteobacteria, and proposal of Lujinxingaceae fam. nov.</title>
        <authorList>
            <person name="Li C.-M."/>
        </authorList>
    </citation>
    <scope>NUCLEOTIDE SEQUENCE [LARGE SCALE GENOMIC DNA]</scope>
    <source>
        <strain evidence="2 3">B210</strain>
    </source>
</reference>
<comment type="caution">
    <text evidence="2">The sequence shown here is derived from an EMBL/GenBank/DDBJ whole genome shotgun (WGS) entry which is preliminary data.</text>
</comment>
<evidence type="ECO:0000256" key="1">
    <source>
        <dbReference type="SAM" id="MobiDB-lite"/>
    </source>
</evidence>
<feature type="compositionally biased region" description="Basic and acidic residues" evidence="1">
    <location>
        <begin position="72"/>
        <end position="94"/>
    </location>
</feature>
<evidence type="ECO:0000313" key="2">
    <source>
        <dbReference type="EMBL" id="RAL24704.1"/>
    </source>
</evidence>
<protein>
    <submittedName>
        <fullName evidence="2">Uncharacterized protein</fullName>
    </submittedName>
</protein>
<gene>
    <name evidence="2" type="ORF">DL240_00400</name>
</gene>
<feature type="region of interest" description="Disordered" evidence="1">
    <location>
        <begin position="42"/>
        <end position="94"/>
    </location>
</feature>
<accession>A0A328CAB5</accession>
<organism evidence="2 3">
    <name type="scientific">Lujinxingia litoralis</name>
    <dbReference type="NCBI Taxonomy" id="2211119"/>
    <lineage>
        <taxon>Bacteria</taxon>
        <taxon>Deltaproteobacteria</taxon>
        <taxon>Bradymonadales</taxon>
        <taxon>Lujinxingiaceae</taxon>
        <taxon>Lujinxingia</taxon>
    </lineage>
</organism>
<proteinExistence type="predicted"/>
<dbReference type="EMBL" id="QHKO01000001">
    <property type="protein sequence ID" value="RAL24704.1"/>
    <property type="molecule type" value="Genomic_DNA"/>
</dbReference>
<dbReference type="AlphaFoldDB" id="A0A328CAB5"/>
<dbReference type="Proteomes" id="UP000249169">
    <property type="component" value="Unassembled WGS sequence"/>
</dbReference>
<keyword evidence="3" id="KW-1185">Reference proteome</keyword>
<sequence>MGFLMMMSPSTSTAVRTLVALVALLVTTGLASVTRAQSADELRIDDAPATESSESPETPLAEDAAEDAPDLSEPRVRPAPAADERQRQAAEGVERHLRTDAGVIHIYQLAEEMVDEALSDLADLNPRAISPLAVRNLNLTPNLSPHFGSFVESTLVSGIANLTDHRVKRCIACRAMRSRVEGDDWVVSVGLTEHEDLQREAERLNVKAFLDISFAFFPGPNIVAMQLEIFRADDATVLWSETYRSDATSAAILRTGARIISRAERVRELERKIEERPYYGHQLYLGMSTIPYDGPAGAITGAAIGYRLYERFGQDRRMLFGVGAEGFANFSDANGLLGAFVGATFQYELFEPNLNRLELRTGPTVGGFFAGSEGNSFSMEWGLDAILQYRLGAGISAMYFLPTEYAGYDLGGFGFKARASFNW</sequence>
<name>A0A328CAB5_9DELT</name>